<evidence type="ECO:0000256" key="1">
    <source>
        <dbReference type="SAM" id="MobiDB-lite"/>
    </source>
</evidence>
<evidence type="ECO:0000313" key="4">
    <source>
        <dbReference type="Proteomes" id="UP001589750"/>
    </source>
</evidence>
<keyword evidence="4" id="KW-1185">Reference proteome</keyword>
<protein>
    <submittedName>
        <fullName evidence="3">Uncharacterized protein</fullName>
    </submittedName>
</protein>
<dbReference type="RefSeq" id="WP_140007789.1">
    <property type="nucleotide sequence ID" value="NZ_JBHMDG010000012.1"/>
</dbReference>
<organism evidence="3 4">
    <name type="scientific">Nocardioides plantarum</name>
    <dbReference type="NCBI Taxonomy" id="29299"/>
    <lineage>
        <taxon>Bacteria</taxon>
        <taxon>Bacillati</taxon>
        <taxon>Actinomycetota</taxon>
        <taxon>Actinomycetes</taxon>
        <taxon>Propionibacteriales</taxon>
        <taxon>Nocardioidaceae</taxon>
        <taxon>Nocardioides</taxon>
    </lineage>
</organism>
<feature type="transmembrane region" description="Helical" evidence="2">
    <location>
        <begin position="12"/>
        <end position="30"/>
    </location>
</feature>
<feature type="transmembrane region" description="Helical" evidence="2">
    <location>
        <begin position="50"/>
        <end position="71"/>
    </location>
</feature>
<reference evidence="3 4" key="1">
    <citation type="submission" date="2024-09" db="EMBL/GenBank/DDBJ databases">
        <authorList>
            <person name="Sun Q."/>
            <person name="Mori K."/>
        </authorList>
    </citation>
    <scope>NUCLEOTIDE SEQUENCE [LARGE SCALE GENOMIC DNA]</scope>
    <source>
        <strain evidence="3 4">JCM 9626</strain>
    </source>
</reference>
<dbReference type="Proteomes" id="UP001589750">
    <property type="component" value="Unassembled WGS sequence"/>
</dbReference>
<comment type="caution">
    <text evidence="3">The sequence shown here is derived from an EMBL/GenBank/DDBJ whole genome shotgun (WGS) entry which is preliminary data.</text>
</comment>
<feature type="region of interest" description="Disordered" evidence="1">
    <location>
        <begin position="134"/>
        <end position="155"/>
    </location>
</feature>
<accession>A0ABV5KB31</accession>
<proteinExistence type="predicted"/>
<sequence>MPERHPVIRQVYAVGAVLAFVGTFMPLFAVEALGSDYTTRNLWELIGEDGGWAAGVGLLVMLATVATALLATAAERGFAAPSGVLALALVSLLMLVLKPGTPAAPRPRSARAADCCSGRCSCWRWPRSSTCSARRGRTRRTTTRRSACRARWRRP</sequence>
<keyword evidence="2" id="KW-1133">Transmembrane helix</keyword>
<dbReference type="EMBL" id="JBHMDG010000012">
    <property type="protein sequence ID" value="MFB9313607.1"/>
    <property type="molecule type" value="Genomic_DNA"/>
</dbReference>
<keyword evidence="2" id="KW-0472">Membrane</keyword>
<gene>
    <name evidence="3" type="ORF">ACFFRI_11190</name>
</gene>
<name>A0ABV5KB31_9ACTN</name>
<evidence type="ECO:0000256" key="2">
    <source>
        <dbReference type="SAM" id="Phobius"/>
    </source>
</evidence>
<keyword evidence="2" id="KW-0812">Transmembrane</keyword>
<evidence type="ECO:0000313" key="3">
    <source>
        <dbReference type="EMBL" id="MFB9313607.1"/>
    </source>
</evidence>
<feature type="transmembrane region" description="Helical" evidence="2">
    <location>
        <begin position="78"/>
        <end position="97"/>
    </location>
</feature>